<dbReference type="EMBL" id="AVOT02000707">
    <property type="protein sequence ID" value="MBW0464140.1"/>
    <property type="molecule type" value="Genomic_DNA"/>
</dbReference>
<comment type="caution">
    <text evidence="2">The sequence shown here is derived from an EMBL/GenBank/DDBJ whole genome shotgun (WGS) entry which is preliminary data.</text>
</comment>
<name>A0A9Q3GEB2_9BASI</name>
<dbReference type="AlphaFoldDB" id="A0A9Q3GEB2"/>
<reference evidence="2" key="1">
    <citation type="submission" date="2021-03" db="EMBL/GenBank/DDBJ databases">
        <title>Draft genome sequence of rust myrtle Austropuccinia psidii MF-1, a brazilian biotype.</title>
        <authorList>
            <person name="Quecine M.C."/>
            <person name="Pachon D.M.R."/>
            <person name="Bonatelli M.L."/>
            <person name="Correr F.H."/>
            <person name="Franceschini L.M."/>
            <person name="Leite T.F."/>
            <person name="Margarido G.R.A."/>
            <person name="Almeida C.A."/>
            <person name="Ferrarezi J.A."/>
            <person name="Labate C.A."/>
        </authorList>
    </citation>
    <scope>NUCLEOTIDE SEQUENCE</scope>
    <source>
        <strain evidence="2">MF-1</strain>
    </source>
</reference>
<evidence type="ECO:0000313" key="2">
    <source>
        <dbReference type="EMBL" id="MBW0464140.1"/>
    </source>
</evidence>
<organism evidence="2 3">
    <name type="scientific">Austropuccinia psidii MF-1</name>
    <dbReference type="NCBI Taxonomy" id="1389203"/>
    <lineage>
        <taxon>Eukaryota</taxon>
        <taxon>Fungi</taxon>
        <taxon>Dikarya</taxon>
        <taxon>Basidiomycota</taxon>
        <taxon>Pucciniomycotina</taxon>
        <taxon>Pucciniomycetes</taxon>
        <taxon>Pucciniales</taxon>
        <taxon>Sphaerophragmiaceae</taxon>
        <taxon>Austropuccinia</taxon>
    </lineage>
</organism>
<feature type="compositionally biased region" description="Polar residues" evidence="1">
    <location>
        <begin position="71"/>
        <end position="89"/>
    </location>
</feature>
<proteinExistence type="predicted"/>
<accession>A0A9Q3GEB2</accession>
<keyword evidence="3" id="KW-1185">Reference proteome</keyword>
<feature type="region of interest" description="Disordered" evidence="1">
    <location>
        <begin position="34"/>
        <end position="89"/>
    </location>
</feature>
<evidence type="ECO:0000313" key="3">
    <source>
        <dbReference type="Proteomes" id="UP000765509"/>
    </source>
</evidence>
<protein>
    <submittedName>
        <fullName evidence="2">Uncharacterized protein</fullName>
    </submittedName>
</protein>
<gene>
    <name evidence="2" type="ORF">O181_003855</name>
</gene>
<sequence length="119" mass="13166">MSWFSHYSTDQALFQFLPCNKNLIQALSQGTLATGTGEESQIPPLPPYSPLRSPNRPHLSRHITIIGPQVPKNTTPGPQCRPQETSSHLKGQKTFLSGDWIQKVKSLHQIGQLMAPSPI</sequence>
<dbReference type="Proteomes" id="UP000765509">
    <property type="component" value="Unassembled WGS sequence"/>
</dbReference>
<evidence type="ECO:0000256" key="1">
    <source>
        <dbReference type="SAM" id="MobiDB-lite"/>
    </source>
</evidence>